<dbReference type="EMBL" id="SGNY01000002">
    <property type="protein sequence ID" value="TRB01137.1"/>
    <property type="molecule type" value="Genomic_DNA"/>
</dbReference>
<accession>A0A546XK57</accession>
<proteinExistence type="predicted"/>
<name>A0A546XK57_RHIRH</name>
<dbReference type="Proteomes" id="UP000315434">
    <property type="component" value="Unassembled WGS sequence"/>
</dbReference>
<organism evidence="1 2">
    <name type="scientific">Rhizobium rhizogenes</name>
    <name type="common">Agrobacterium rhizogenes</name>
    <dbReference type="NCBI Taxonomy" id="359"/>
    <lineage>
        <taxon>Bacteria</taxon>
        <taxon>Pseudomonadati</taxon>
        <taxon>Pseudomonadota</taxon>
        <taxon>Alphaproteobacteria</taxon>
        <taxon>Hyphomicrobiales</taxon>
        <taxon>Rhizobiaceae</taxon>
        <taxon>Rhizobium/Agrobacterium group</taxon>
        <taxon>Rhizobium</taxon>
    </lineage>
</organism>
<gene>
    <name evidence="1" type="ORF">EXN68_06380</name>
</gene>
<protein>
    <submittedName>
        <fullName evidence="1">Uncharacterized protein</fullName>
    </submittedName>
</protein>
<comment type="caution">
    <text evidence="1">The sequence shown here is derived from an EMBL/GenBank/DDBJ whole genome shotgun (WGS) entry which is preliminary data.</text>
</comment>
<dbReference type="AlphaFoldDB" id="A0A546XK57"/>
<evidence type="ECO:0000313" key="2">
    <source>
        <dbReference type="Proteomes" id="UP000315434"/>
    </source>
</evidence>
<evidence type="ECO:0000313" key="1">
    <source>
        <dbReference type="EMBL" id="TRB01137.1"/>
    </source>
</evidence>
<reference evidence="1 2" key="1">
    <citation type="journal article" date="2019" name="Appl. Microbiol. Biotechnol.">
        <title>Differential efficiency of wild type rhizogenic strains for rol gene transformation of plants.</title>
        <authorList>
            <person name="Desmet S."/>
            <person name="De Keyser E."/>
            <person name="Van Vaerenbergh J."/>
            <person name="Baeyen S."/>
            <person name="Van Huylenbroeck J."/>
            <person name="Geelen D."/>
            <person name="Dhooghe E."/>
        </authorList>
    </citation>
    <scope>NUCLEOTIDE SEQUENCE [LARGE SCALE GENOMIC DNA]</scope>
    <source>
        <strain evidence="1 2">GBBC3284</strain>
    </source>
</reference>
<sequence>MRRLPQAGHLSNLERVRRKRRKPLLPAMKASRQSDFFSANIIIREQLCVKLFRFNFKLLKLALCKKPPQFPEAVYT</sequence>